<dbReference type="EMBL" id="BGJZ01000336">
    <property type="protein sequence ID" value="GBH12983.1"/>
    <property type="molecule type" value="Genomic_DNA"/>
</dbReference>
<organism evidence="1 2">
    <name type="scientific">Pseudomonas syringae pv. actinidiae</name>
    <dbReference type="NCBI Taxonomy" id="103796"/>
    <lineage>
        <taxon>Bacteria</taxon>
        <taxon>Pseudomonadati</taxon>
        <taxon>Pseudomonadota</taxon>
        <taxon>Gammaproteobacteria</taxon>
        <taxon>Pseudomonadales</taxon>
        <taxon>Pseudomonadaceae</taxon>
        <taxon>Pseudomonas</taxon>
        <taxon>Pseudomonas syringae</taxon>
    </lineage>
</organism>
<gene>
    <name evidence="1" type="ORF">KPSA1_06461</name>
</gene>
<dbReference type="Proteomes" id="UP000247480">
    <property type="component" value="Unassembled WGS sequence"/>
</dbReference>
<evidence type="ECO:0000313" key="2">
    <source>
        <dbReference type="Proteomes" id="UP000247480"/>
    </source>
</evidence>
<evidence type="ECO:0000313" key="1">
    <source>
        <dbReference type="EMBL" id="GBH12983.1"/>
    </source>
</evidence>
<name>A0A2V0QIN3_PSESF</name>
<comment type="caution">
    <text evidence="1">The sequence shown here is derived from an EMBL/GenBank/DDBJ whole genome shotgun (WGS) entry which is preliminary data.</text>
</comment>
<dbReference type="AlphaFoldDB" id="A0A2V0QIN3"/>
<accession>A0A2V0QIN3</accession>
<proteinExistence type="predicted"/>
<protein>
    <submittedName>
        <fullName evidence="1">Membrane-associated phospholipid phosphatase</fullName>
    </submittedName>
</protein>
<reference evidence="1 2" key="1">
    <citation type="submission" date="2018-04" db="EMBL/GenBank/DDBJ databases">
        <title>Draft genome sequence of Pseudomonas syringae pv. actinidiae biovar 1 strains isolated from kiwifruit in Kagawa prefecture.</title>
        <authorList>
            <person name="Tabuchi M."/>
            <person name="Saito M."/>
            <person name="Fujiwara S."/>
            <person name="Sasa N."/>
            <person name="Akimitsu K."/>
            <person name="Gomi K."/>
            <person name="Konishi-Sugita S."/>
            <person name="Hamano K."/>
            <person name="Kataoka I."/>
        </authorList>
    </citation>
    <scope>NUCLEOTIDE SEQUENCE [LARGE SCALE GENOMIC DNA]</scope>
    <source>
        <strain evidence="1 2">MAFF212206</strain>
    </source>
</reference>
<sequence>MAVLWISGLSYDHGRNGTQSVPNCIPTRSVRNDRCLGEPAPLLILAYGRGSELARDLPGTGSKTVHTVHQAQPRYPVSGPLCCLSPRSLPQGSSFTSRLRQKPRFGLFVTL</sequence>